<dbReference type="EMBL" id="JAAIUW010000267">
    <property type="protein sequence ID" value="KAF7800649.1"/>
    <property type="molecule type" value="Genomic_DNA"/>
</dbReference>
<evidence type="ECO:0000313" key="2">
    <source>
        <dbReference type="Proteomes" id="UP000634136"/>
    </source>
</evidence>
<dbReference type="AlphaFoldDB" id="A0A834SCR3"/>
<evidence type="ECO:0000313" key="1">
    <source>
        <dbReference type="EMBL" id="KAF7800649.1"/>
    </source>
</evidence>
<keyword evidence="2" id="KW-1185">Reference proteome</keyword>
<name>A0A834SCR3_9FABA</name>
<accession>A0A834SCR3</accession>
<sequence>MEGQSEPTTPTTLKNHQWNAIEDALWCKSWWISCLKEKLWIITSSGHTPNSIPSKNIEIKLGGRSPMVVGANASGFGWDADRKCVTAEPAVWMSM</sequence>
<organism evidence="1 2">
    <name type="scientific">Senna tora</name>
    <dbReference type="NCBI Taxonomy" id="362788"/>
    <lineage>
        <taxon>Eukaryota</taxon>
        <taxon>Viridiplantae</taxon>
        <taxon>Streptophyta</taxon>
        <taxon>Embryophyta</taxon>
        <taxon>Tracheophyta</taxon>
        <taxon>Spermatophyta</taxon>
        <taxon>Magnoliopsida</taxon>
        <taxon>eudicotyledons</taxon>
        <taxon>Gunneridae</taxon>
        <taxon>Pentapetalae</taxon>
        <taxon>rosids</taxon>
        <taxon>fabids</taxon>
        <taxon>Fabales</taxon>
        <taxon>Fabaceae</taxon>
        <taxon>Caesalpinioideae</taxon>
        <taxon>Cassia clade</taxon>
        <taxon>Senna</taxon>
    </lineage>
</organism>
<comment type="caution">
    <text evidence="1">The sequence shown here is derived from an EMBL/GenBank/DDBJ whole genome shotgun (WGS) entry which is preliminary data.</text>
</comment>
<reference evidence="1" key="1">
    <citation type="submission" date="2020-09" db="EMBL/GenBank/DDBJ databases">
        <title>Genome-Enabled Discovery of Anthraquinone Biosynthesis in Senna tora.</title>
        <authorList>
            <person name="Kang S.-H."/>
            <person name="Pandey R.P."/>
            <person name="Lee C.-M."/>
            <person name="Sim J.-S."/>
            <person name="Jeong J.-T."/>
            <person name="Choi B.-S."/>
            <person name="Jung M."/>
            <person name="Ginzburg D."/>
            <person name="Zhao K."/>
            <person name="Won S.Y."/>
            <person name="Oh T.-J."/>
            <person name="Yu Y."/>
            <person name="Kim N.-H."/>
            <person name="Lee O.R."/>
            <person name="Lee T.-H."/>
            <person name="Bashyal P."/>
            <person name="Kim T.-S."/>
            <person name="Lee W.-H."/>
            <person name="Kawkins C."/>
            <person name="Kim C.-K."/>
            <person name="Kim J.S."/>
            <person name="Ahn B.O."/>
            <person name="Rhee S.Y."/>
            <person name="Sohng J.K."/>
        </authorList>
    </citation>
    <scope>NUCLEOTIDE SEQUENCE</scope>
    <source>
        <tissue evidence="1">Leaf</tissue>
    </source>
</reference>
<proteinExistence type="predicted"/>
<dbReference type="Proteomes" id="UP000634136">
    <property type="component" value="Unassembled WGS sequence"/>
</dbReference>
<gene>
    <name evidence="1" type="ORF">G2W53_044904</name>
</gene>
<protein>
    <submittedName>
        <fullName evidence="1">Uncharacterized protein</fullName>
    </submittedName>
</protein>
<dbReference type="OrthoDB" id="683390at2759"/>